<dbReference type="AlphaFoldDB" id="A0AA88JFW0"/>
<accession>A0AA88JFW0</accession>
<evidence type="ECO:0000313" key="2">
    <source>
        <dbReference type="Proteomes" id="UP001187192"/>
    </source>
</evidence>
<keyword evidence="2" id="KW-1185">Reference proteome</keyword>
<comment type="caution">
    <text evidence="1">The sequence shown here is derived from an EMBL/GenBank/DDBJ whole genome shotgun (WGS) entry which is preliminary data.</text>
</comment>
<protein>
    <submittedName>
        <fullName evidence="1">Uncharacterized protein</fullName>
    </submittedName>
</protein>
<proteinExistence type="predicted"/>
<name>A0AA88JFW0_FICCA</name>
<dbReference type="EMBL" id="BTGU01017628">
    <property type="protein sequence ID" value="GMN70912.1"/>
    <property type="molecule type" value="Genomic_DNA"/>
</dbReference>
<dbReference type="Proteomes" id="UP001187192">
    <property type="component" value="Unassembled WGS sequence"/>
</dbReference>
<reference evidence="1" key="1">
    <citation type="submission" date="2023-07" db="EMBL/GenBank/DDBJ databases">
        <title>draft genome sequence of fig (Ficus carica).</title>
        <authorList>
            <person name="Takahashi T."/>
            <person name="Nishimura K."/>
        </authorList>
    </citation>
    <scope>NUCLEOTIDE SEQUENCE</scope>
</reference>
<gene>
    <name evidence="1" type="ORF">TIFTF001_055487</name>
</gene>
<evidence type="ECO:0000313" key="1">
    <source>
        <dbReference type="EMBL" id="GMN70912.1"/>
    </source>
</evidence>
<organism evidence="1 2">
    <name type="scientific">Ficus carica</name>
    <name type="common">Common fig</name>
    <dbReference type="NCBI Taxonomy" id="3494"/>
    <lineage>
        <taxon>Eukaryota</taxon>
        <taxon>Viridiplantae</taxon>
        <taxon>Streptophyta</taxon>
        <taxon>Embryophyta</taxon>
        <taxon>Tracheophyta</taxon>
        <taxon>Spermatophyta</taxon>
        <taxon>Magnoliopsida</taxon>
        <taxon>eudicotyledons</taxon>
        <taxon>Gunneridae</taxon>
        <taxon>Pentapetalae</taxon>
        <taxon>rosids</taxon>
        <taxon>fabids</taxon>
        <taxon>Rosales</taxon>
        <taxon>Moraceae</taxon>
        <taxon>Ficeae</taxon>
        <taxon>Ficus</taxon>
    </lineage>
</organism>
<sequence length="60" mass="6483">MLFEGEFPESCWVTADGVRYLGECEGLSNEEFDSSACSGFNTDSGRDLSINSEGGFFVGE</sequence>